<dbReference type="InterPro" id="IPR001104">
    <property type="entry name" value="3-oxo-5_a-steroid_4-DH_C"/>
</dbReference>
<dbReference type="InParanoid" id="A0A7M7SXQ3"/>
<reference evidence="9" key="1">
    <citation type="submission" date="2015-02" db="EMBL/GenBank/DDBJ databases">
        <title>Genome sequencing for Strongylocentrotus purpuratus.</title>
        <authorList>
            <person name="Murali S."/>
            <person name="Liu Y."/>
            <person name="Vee V."/>
            <person name="English A."/>
            <person name="Wang M."/>
            <person name="Skinner E."/>
            <person name="Han Y."/>
            <person name="Muzny D.M."/>
            <person name="Worley K.C."/>
            <person name="Gibbs R.A."/>
        </authorList>
    </citation>
    <scope>NUCLEOTIDE SEQUENCE</scope>
</reference>
<name>A0A7M7SXQ3_STRPU</name>
<feature type="domain" description="3-oxo-5-alpha-steroid 4-dehydrogenase C-terminal" evidence="7">
    <location>
        <begin position="21"/>
        <end position="168"/>
    </location>
</feature>
<dbReference type="InterPro" id="IPR039357">
    <property type="entry name" value="SRD5A/TECR"/>
</dbReference>
<evidence type="ECO:0000313" key="9">
    <source>
        <dbReference type="Proteomes" id="UP000007110"/>
    </source>
</evidence>
<keyword evidence="4 6" id="KW-1133">Transmembrane helix</keyword>
<dbReference type="RefSeq" id="XP_030838995.1">
    <property type="nucleotide sequence ID" value="XM_030983135.1"/>
</dbReference>
<proteinExistence type="inferred from homology"/>
<dbReference type="PANTHER" id="PTHR10556:SF43">
    <property type="entry name" value="STEROID 5-ALPHA-REDUCTASE DET2"/>
    <property type="match status" value="1"/>
</dbReference>
<sequence length="168" mass="19545">MAHYFHRGFIHPCIMKYSKAKVPLWITVAGIVPNSIFSFVNADWAGSAKYSDNYYYDPRFIIGVALYVIGFIINRWADWKLRSLRSSGGGGYYIPRGGLFELVSCPNYLGELIEWFGWALANWSAAGLVWWLFGCSTFIPRSRDNHQWYKNKFKEYPTNRKALIPFIY</sequence>
<dbReference type="EnsemblMetazoa" id="XM_030983135">
    <property type="protein sequence ID" value="XP_030838995"/>
    <property type="gene ID" value="LOC100891309"/>
</dbReference>
<keyword evidence="5 6" id="KW-0472">Membrane</keyword>
<evidence type="ECO:0000256" key="4">
    <source>
        <dbReference type="ARBA" id="ARBA00022989"/>
    </source>
</evidence>
<dbReference type="PROSITE" id="PS50244">
    <property type="entry name" value="S5A_REDUCTASE"/>
    <property type="match status" value="1"/>
</dbReference>
<comment type="similarity">
    <text evidence="2">Belongs to the steroid 5-alpha reductase family.</text>
</comment>
<dbReference type="GO" id="GO:0006629">
    <property type="term" value="P:lipid metabolic process"/>
    <property type="evidence" value="ECO:0007669"/>
    <property type="project" value="InterPro"/>
</dbReference>
<evidence type="ECO:0000313" key="8">
    <source>
        <dbReference type="EnsemblMetazoa" id="XP_030838995"/>
    </source>
</evidence>
<keyword evidence="3 6" id="KW-0812">Transmembrane</keyword>
<comment type="subcellular location">
    <subcellularLocation>
        <location evidence="1">Membrane</location>
        <topology evidence="1">Multi-pass membrane protein</topology>
    </subcellularLocation>
</comment>
<accession>A0A7M7SXQ3</accession>
<dbReference type="Pfam" id="PF02544">
    <property type="entry name" value="Steroid_dh"/>
    <property type="match status" value="1"/>
</dbReference>
<feature type="transmembrane region" description="Helical" evidence="6">
    <location>
        <begin position="22"/>
        <end position="40"/>
    </location>
</feature>
<keyword evidence="9" id="KW-1185">Reference proteome</keyword>
<feature type="transmembrane region" description="Helical" evidence="6">
    <location>
        <begin position="60"/>
        <end position="77"/>
    </location>
</feature>
<reference evidence="8" key="2">
    <citation type="submission" date="2021-01" db="UniProtKB">
        <authorList>
            <consortium name="EnsemblMetazoa"/>
        </authorList>
    </citation>
    <scope>IDENTIFICATION</scope>
</reference>
<protein>
    <recommendedName>
        <fullName evidence="7">3-oxo-5-alpha-steroid 4-dehydrogenase C-terminal domain-containing protein</fullName>
    </recommendedName>
</protein>
<dbReference type="OrthoDB" id="5788137at2759"/>
<dbReference type="Proteomes" id="UP000007110">
    <property type="component" value="Unassembled WGS sequence"/>
</dbReference>
<dbReference type="PANTHER" id="PTHR10556">
    <property type="entry name" value="3-OXO-5-ALPHA-STEROID 4-DEHYDROGENASE"/>
    <property type="match status" value="1"/>
</dbReference>
<evidence type="ECO:0000256" key="5">
    <source>
        <dbReference type="ARBA" id="ARBA00023136"/>
    </source>
</evidence>
<dbReference type="GO" id="GO:0016627">
    <property type="term" value="F:oxidoreductase activity, acting on the CH-CH group of donors"/>
    <property type="evidence" value="ECO:0007669"/>
    <property type="project" value="InterPro"/>
</dbReference>
<dbReference type="KEGG" id="spu:100891309"/>
<dbReference type="AlphaFoldDB" id="A0A7M7SXQ3"/>
<evidence type="ECO:0000256" key="3">
    <source>
        <dbReference type="ARBA" id="ARBA00022692"/>
    </source>
</evidence>
<dbReference type="Gene3D" id="1.20.120.1630">
    <property type="match status" value="1"/>
</dbReference>
<organism evidence="8 9">
    <name type="scientific">Strongylocentrotus purpuratus</name>
    <name type="common">Purple sea urchin</name>
    <dbReference type="NCBI Taxonomy" id="7668"/>
    <lineage>
        <taxon>Eukaryota</taxon>
        <taxon>Metazoa</taxon>
        <taxon>Echinodermata</taxon>
        <taxon>Eleutherozoa</taxon>
        <taxon>Echinozoa</taxon>
        <taxon>Echinoidea</taxon>
        <taxon>Euechinoidea</taxon>
        <taxon>Echinacea</taxon>
        <taxon>Camarodonta</taxon>
        <taxon>Echinidea</taxon>
        <taxon>Strongylocentrotidae</taxon>
        <taxon>Strongylocentrotus</taxon>
    </lineage>
</organism>
<dbReference type="GeneID" id="100891309"/>
<evidence type="ECO:0000259" key="7">
    <source>
        <dbReference type="Pfam" id="PF02544"/>
    </source>
</evidence>
<dbReference type="FunFam" id="1.20.120.1630:FF:000014">
    <property type="entry name" value="Steroid 5-alpha reductase, putative"/>
    <property type="match status" value="1"/>
</dbReference>
<dbReference type="GO" id="GO:0016020">
    <property type="term" value="C:membrane"/>
    <property type="evidence" value="ECO:0007669"/>
    <property type="project" value="UniProtKB-SubCell"/>
</dbReference>
<evidence type="ECO:0000256" key="1">
    <source>
        <dbReference type="ARBA" id="ARBA00004141"/>
    </source>
</evidence>
<dbReference type="GO" id="GO:0016491">
    <property type="term" value="F:oxidoreductase activity"/>
    <property type="evidence" value="ECO:0000318"/>
    <property type="project" value="GO_Central"/>
</dbReference>
<evidence type="ECO:0000256" key="2">
    <source>
        <dbReference type="ARBA" id="ARBA00007742"/>
    </source>
</evidence>
<dbReference type="OMA" id="CINRYAD"/>
<evidence type="ECO:0000256" key="6">
    <source>
        <dbReference type="SAM" id="Phobius"/>
    </source>
</evidence>